<dbReference type="Pfam" id="PF00440">
    <property type="entry name" value="TetR_N"/>
    <property type="match status" value="1"/>
</dbReference>
<dbReference type="PROSITE" id="PS50977">
    <property type="entry name" value="HTH_TETR_2"/>
    <property type="match status" value="1"/>
</dbReference>
<dbReference type="Gene3D" id="1.10.357.10">
    <property type="entry name" value="Tetracycline Repressor, domain 2"/>
    <property type="match status" value="1"/>
</dbReference>
<dbReference type="InterPro" id="IPR050109">
    <property type="entry name" value="HTH-type_TetR-like_transc_reg"/>
</dbReference>
<proteinExistence type="predicted"/>
<keyword evidence="5" id="KW-1185">Reference proteome</keyword>
<comment type="caution">
    <text evidence="4">The sequence shown here is derived from an EMBL/GenBank/DDBJ whole genome shotgun (WGS) entry which is preliminary data.</text>
</comment>
<protein>
    <submittedName>
        <fullName evidence="4">TetR/AcrR family transcriptional regulator</fullName>
    </submittedName>
</protein>
<keyword evidence="1 2" id="KW-0238">DNA-binding</keyword>
<sequence length="240" mass="25953">MPKEPGLPSTPSDAVPLVAVLEEGPARRGRPPQPGLSATRREQIVSSAIEEFAERGYEATTAAQVAKRAGVGLGTVYRYFDSKREILDQVMERCLRELIDVVDAPALLEPPETLESLIARIRDLADALFGLVEDSPNVLKLLMVEASAIEDELGRRVMRGEQVLAGLVAEVLEHGILGGWLRKDLDPNAVGHSIIALTWPGLLRGLRVGQCAADRARYTDTIVALVSFGLCRPGTDGQAR</sequence>
<evidence type="ECO:0000256" key="1">
    <source>
        <dbReference type="ARBA" id="ARBA00023125"/>
    </source>
</evidence>
<feature type="DNA-binding region" description="H-T-H motif" evidence="2">
    <location>
        <begin position="61"/>
        <end position="80"/>
    </location>
</feature>
<dbReference type="InterPro" id="IPR009057">
    <property type="entry name" value="Homeodomain-like_sf"/>
</dbReference>
<evidence type="ECO:0000313" key="4">
    <source>
        <dbReference type="EMBL" id="TJZ79453.1"/>
    </source>
</evidence>
<dbReference type="Proteomes" id="UP000305109">
    <property type="component" value="Unassembled WGS sequence"/>
</dbReference>
<evidence type="ECO:0000256" key="2">
    <source>
        <dbReference type="PROSITE-ProRule" id="PRU00335"/>
    </source>
</evidence>
<dbReference type="Gene3D" id="1.10.10.60">
    <property type="entry name" value="Homeodomain-like"/>
    <property type="match status" value="1"/>
</dbReference>
<gene>
    <name evidence="4" type="ORF">FCG67_07415</name>
</gene>
<dbReference type="InterPro" id="IPR023772">
    <property type="entry name" value="DNA-bd_HTH_TetR-type_CS"/>
</dbReference>
<dbReference type="PANTHER" id="PTHR30055">
    <property type="entry name" value="HTH-TYPE TRANSCRIPTIONAL REGULATOR RUTR"/>
    <property type="match status" value="1"/>
</dbReference>
<evidence type="ECO:0000259" key="3">
    <source>
        <dbReference type="PROSITE" id="PS50977"/>
    </source>
</evidence>
<dbReference type="PROSITE" id="PS01081">
    <property type="entry name" value="HTH_TETR_1"/>
    <property type="match status" value="1"/>
</dbReference>
<reference evidence="4 5" key="1">
    <citation type="submission" date="2019-04" db="EMBL/GenBank/DDBJ databases">
        <title>Rhodococcus oryzae sp. nov., a novel actinomycete isolated from rhizosphere soil of rice (Oryza sativa L.).</title>
        <authorList>
            <person name="Li C."/>
        </authorList>
    </citation>
    <scope>NUCLEOTIDE SEQUENCE [LARGE SCALE GENOMIC DNA]</scope>
    <source>
        <strain evidence="4 5">NEAU-CX67</strain>
    </source>
</reference>
<evidence type="ECO:0000313" key="5">
    <source>
        <dbReference type="Proteomes" id="UP000305109"/>
    </source>
</evidence>
<dbReference type="InterPro" id="IPR036271">
    <property type="entry name" value="Tet_transcr_reg_TetR-rel_C_sf"/>
</dbReference>
<dbReference type="InterPro" id="IPR001647">
    <property type="entry name" value="HTH_TetR"/>
</dbReference>
<feature type="domain" description="HTH tetR-type" evidence="3">
    <location>
        <begin position="38"/>
        <end position="98"/>
    </location>
</feature>
<dbReference type="SUPFAM" id="SSF48498">
    <property type="entry name" value="Tetracyclin repressor-like, C-terminal domain"/>
    <property type="match status" value="1"/>
</dbReference>
<dbReference type="EMBL" id="SUMD01000003">
    <property type="protein sequence ID" value="TJZ79453.1"/>
    <property type="molecule type" value="Genomic_DNA"/>
</dbReference>
<name>A0ABY2RML9_9NOCA</name>
<accession>A0ABY2RML9</accession>
<dbReference type="PANTHER" id="PTHR30055:SF226">
    <property type="entry name" value="HTH-TYPE TRANSCRIPTIONAL REGULATOR PKSA"/>
    <property type="match status" value="1"/>
</dbReference>
<dbReference type="SUPFAM" id="SSF46689">
    <property type="entry name" value="Homeodomain-like"/>
    <property type="match status" value="1"/>
</dbReference>
<organism evidence="4 5">
    <name type="scientific">Rhodococcus oryzae</name>
    <dbReference type="NCBI Taxonomy" id="2571143"/>
    <lineage>
        <taxon>Bacteria</taxon>
        <taxon>Bacillati</taxon>
        <taxon>Actinomycetota</taxon>
        <taxon>Actinomycetes</taxon>
        <taxon>Mycobacteriales</taxon>
        <taxon>Nocardiaceae</taxon>
        <taxon>Rhodococcus</taxon>
    </lineage>
</organism>
<dbReference type="PRINTS" id="PR00455">
    <property type="entry name" value="HTHTETR"/>
</dbReference>